<feature type="non-terminal residue" evidence="1">
    <location>
        <position position="1"/>
    </location>
</feature>
<dbReference type="GO" id="GO:0016787">
    <property type="term" value="F:hydrolase activity"/>
    <property type="evidence" value="ECO:0007669"/>
    <property type="project" value="UniProtKB-KW"/>
</dbReference>
<evidence type="ECO:0000313" key="2">
    <source>
        <dbReference type="Proteomes" id="UP000580709"/>
    </source>
</evidence>
<keyword evidence="2" id="KW-1185">Reference proteome</keyword>
<evidence type="ECO:0000313" key="1">
    <source>
        <dbReference type="EMBL" id="MBA4503928.1"/>
    </source>
</evidence>
<dbReference type="Gene3D" id="3.40.630.10">
    <property type="entry name" value="Zn peptidases"/>
    <property type="match status" value="1"/>
</dbReference>
<keyword evidence="1" id="KW-0378">Hydrolase</keyword>
<dbReference type="AlphaFoldDB" id="A0A838WTL4"/>
<proteinExistence type="predicted"/>
<accession>A0A838WTL4</accession>
<dbReference type="SUPFAM" id="SSF53187">
    <property type="entry name" value="Zn-dependent exopeptidases"/>
    <property type="match status" value="1"/>
</dbReference>
<sequence>GSADCKGNIAMHLEAIRLLDAAGGTRANLKVVIEGSEEFGGRGGLERLIETSPELFAADVILIADSGNVAA</sequence>
<dbReference type="RefSeq" id="WP_181729343.1">
    <property type="nucleotide sequence ID" value="NZ_JACEOR010000033.1"/>
</dbReference>
<feature type="non-terminal residue" evidence="1">
    <location>
        <position position="71"/>
    </location>
</feature>
<dbReference type="EMBL" id="JACEOR010000033">
    <property type="protein sequence ID" value="MBA4503928.1"/>
    <property type="molecule type" value="Genomic_DNA"/>
</dbReference>
<gene>
    <name evidence="1" type="ORF">H0H28_00980</name>
</gene>
<reference evidence="1 2" key="1">
    <citation type="submission" date="2020-07" db="EMBL/GenBank/DDBJ databases">
        <authorList>
            <person name="Khare M."/>
        </authorList>
    </citation>
    <scope>NUCLEOTIDE SEQUENCE [LARGE SCALE GENOMIC DNA]</scope>
    <source>
        <strain evidence="1 2">P8776</strain>
    </source>
</reference>
<organism evidence="1 2">
    <name type="scientific">Corynebacterium sanguinis</name>
    <dbReference type="NCBI Taxonomy" id="2594913"/>
    <lineage>
        <taxon>Bacteria</taxon>
        <taxon>Bacillati</taxon>
        <taxon>Actinomycetota</taxon>
        <taxon>Actinomycetes</taxon>
        <taxon>Mycobacteriales</taxon>
        <taxon>Corynebacteriaceae</taxon>
        <taxon>Corynebacterium</taxon>
    </lineage>
</organism>
<comment type="caution">
    <text evidence="1">The sequence shown here is derived from an EMBL/GenBank/DDBJ whole genome shotgun (WGS) entry which is preliminary data.</text>
</comment>
<dbReference type="Pfam" id="PF01546">
    <property type="entry name" value="Peptidase_M20"/>
    <property type="match status" value="1"/>
</dbReference>
<dbReference type="InterPro" id="IPR002933">
    <property type="entry name" value="Peptidase_M20"/>
</dbReference>
<protein>
    <submittedName>
        <fullName evidence="1">M20/M25/M40 family metallo-hydrolase</fullName>
    </submittedName>
</protein>
<dbReference type="Proteomes" id="UP000580709">
    <property type="component" value="Unassembled WGS sequence"/>
</dbReference>
<name>A0A838WTL4_9CORY</name>